<evidence type="ECO:0000313" key="5">
    <source>
        <dbReference type="Proteomes" id="UP000794436"/>
    </source>
</evidence>
<dbReference type="InterPro" id="IPR045759">
    <property type="entry name" value="Ap4A_phos1/2_N"/>
</dbReference>
<evidence type="ECO:0000313" key="4">
    <source>
        <dbReference type="EMBL" id="TMW68339.1"/>
    </source>
</evidence>
<evidence type="ECO:0000259" key="2">
    <source>
        <dbReference type="Pfam" id="PF09830"/>
    </source>
</evidence>
<dbReference type="Pfam" id="PF19327">
    <property type="entry name" value="Ap4A_phos_N"/>
    <property type="match status" value="1"/>
</dbReference>
<dbReference type="InterPro" id="IPR019200">
    <property type="entry name" value="ATP_adenylylTrfase_C"/>
</dbReference>
<feature type="active site" description="Nucleophile" evidence="1">
    <location>
        <position position="154"/>
    </location>
</feature>
<dbReference type="OrthoDB" id="10267950at2759"/>
<dbReference type="InterPro" id="IPR009163">
    <property type="entry name" value="Ap4A_phos1/2"/>
</dbReference>
<dbReference type="Gene3D" id="3.30.428.70">
    <property type="match status" value="1"/>
</dbReference>
<dbReference type="PANTHER" id="PTHR38420:SF1">
    <property type="entry name" value="PUTATIVE (AFU_ORTHOLOGUE AFUA_5G14690)-RELATED"/>
    <property type="match status" value="1"/>
</dbReference>
<evidence type="ECO:0008006" key="6">
    <source>
        <dbReference type="Google" id="ProtNLM"/>
    </source>
</evidence>
<dbReference type="Proteomes" id="UP000794436">
    <property type="component" value="Unassembled WGS sequence"/>
</dbReference>
<dbReference type="GO" id="GO:0009117">
    <property type="term" value="P:nucleotide metabolic process"/>
    <property type="evidence" value="ECO:0007669"/>
    <property type="project" value="InterPro"/>
</dbReference>
<keyword evidence="5" id="KW-1185">Reference proteome</keyword>
<dbReference type="InterPro" id="IPR043171">
    <property type="entry name" value="Ap4A_phos1/2-like"/>
</dbReference>
<comment type="caution">
    <text evidence="4">The sequence shown here is derived from an EMBL/GenBank/DDBJ whole genome shotgun (WGS) entry which is preliminary data.</text>
</comment>
<name>A0A8K1FPG0_PYTOL</name>
<gene>
    <name evidence="4" type="ORF">Poli38472_005807</name>
</gene>
<dbReference type="PANTHER" id="PTHR38420">
    <property type="entry name" value="AP-4-A PHOSPHORYLASE II"/>
    <property type="match status" value="1"/>
</dbReference>
<dbReference type="EMBL" id="SPLM01000002">
    <property type="protein sequence ID" value="TMW68339.1"/>
    <property type="molecule type" value="Genomic_DNA"/>
</dbReference>
<dbReference type="InterPro" id="IPR036265">
    <property type="entry name" value="HIT-like_sf"/>
</dbReference>
<feature type="domain" description="ATP adenylyltransferase C-terminal" evidence="2">
    <location>
        <begin position="195"/>
        <end position="310"/>
    </location>
</feature>
<protein>
    <recommendedName>
        <fullName evidence="6">ATP adenylyltransferase</fullName>
    </recommendedName>
</protein>
<dbReference type="AlphaFoldDB" id="A0A8K1FPG0"/>
<dbReference type="GO" id="GO:0005524">
    <property type="term" value="F:ATP binding"/>
    <property type="evidence" value="ECO:0007669"/>
    <property type="project" value="InterPro"/>
</dbReference>
<organism evidence="4 5">
    <name type="scientific">Pythium oligandrum</name>
    <name type="common">Mycoparasitic fungus</name>
    <dbReference type="NCBI Taxonomy" id="41045"/>
    <lineage>
        <taxon>Eukaryota</taxon>
        <taxon>Sar</taxon>
        <taxon>Stramenopiles</taxon>
        <taxon>Oomycota</taxon>
        <taxon>Peronosporomycetes</taxon>
        <taxon>Pythiales</taxon>
        <taxon>Pythiaceae</taxon>
        <taxon>Pythium</taxon>
    </lineage>
</organism>
<dbReference type="SUPFAM" id="SSF54197">
    <property type="entry name" value="HIT-like"/>
    <property type="match status" value="1"/>
</dbReference>
<feature type="domain" description="Ap4A phosphorylase 1/2 N-terminal" evidence="3">
    <location>
        <begin position="2"/>
        <end position="175"/>
    </location>
</feature>
<dbReference type="GO" id="GO:0003877">
    <property type="term" value="F:ATP:ADP adenylyltransferase activity"/>
    <property type="evidence" value="ECO:0007669"/>
    <property type="project" value="InterPro"/>
</dbReference>
<evidence type="ECO:0000259" key="3">
    <source>
        <dbReference type="Pfam" id="PF19327"/>
    </source>
</evidence>
<accession>A0A8K1FPG0</accession>
<proteinExistence type="predicted"/>
<dbReference type="Pfam" id="PF09830">
    <property type="entry name" value="ATP_transf"/>
    <property type="match status" value="1"/>
</dbReference>
<dbReference type="PIRSF" id="PIRSF000846">
    <property type="entry name" value="ATP_adenylyltr"/>
    <property type="match status" value="1"/>
</dbReference>
<evidence type="ECO:0000256" key="1">
    <source>
        <dbReference type="PIRSR" id="PIRSR000846-1"/>
    </source>
</evidence>
<sequence length="317" mass="35796">MLRQRVLDVTHKATQKEALKRIIAGHQLLPRDAQGLEFILFSAQAQYRRPGGYEVKPRVVGPEKTTKAFFDPFAKENVEQDLFVTTVFDDHFLVLNKFAVVDEHLVLATVEFEEQEAPLTRGDLRAAWKSMQDLDAFAFFNCGYESGASQPHKHMQLISYPSMKKYCGLDMPPLLQFIDDRLKPHATTSVVQLTELPFLHYLHRIDLPASTSFDDAAAHLQALYSTILEQMNASVYARQPSADGTVEPLAYNLLLTQSFLFVVPRKTPAHDGIEVNSIGFIGSFYERNDEQLAFFQTHGAMEILKHVAFPPLHATSS</sequence>
<reference evidence="4" key="1">
    <citation type="submission" date="2019-03" db="EMBL/GenBank/DDBJ databases">
        <title>Long read genome sequence of the mycoparasitic Pythium oligandrum ATCC 38472 isolated from sugarbeet rhizosphere.</title>
        <authorList>
            <person name="Gaulin E."/>
        </authorList>
    </citation>
    <scope>NUCLEOTIDE SEQUENCE</scope>
    <source>
        <strain evidence="4">ATCC 38472_TT</strain>
    </source>
</reference>